<name>A0ABD8AA54_9EURY</name>
<keyword evidence="5" id="KW-0560">Oxidoreductase</keyword>
<organism evidence="9 10">
    <name type="scientific">Methanoculleus palmolei</name>
    <dbReference type="NCBI Taxonomy" id="72612"/>
    <lineage>
        <taxon>Archaea</taxon>
        <taxon>Methanobacteriati</taxon>
        <taxon>Methanobacteriota</taxon>
        <taxon>Stenosarchaea group</taxon>
        <taxon>Methanomicrobia</taxon>
        <taxon>Methanomicrobiales</taxon>
        <taxon>Methanomicrobiaceae</taxon>
        <taxon>Methanoculleus</taxon>
    </lineage>
</organism>
<feature type="transmembrane region" description="Helical" evidence="7">
    <location>
        <begin position="456"/>
        <end position="481"/>
    </location>
</feature>
<accession>A0ABD8AA54</accession>
<feature type="transmembrane region" description="Helical" evidence="7">
    <location>
        <begin position="228"/>
        <end position="249"/>
    </location>
</feature>
<feature type="transmembrane region" description="Helical" evidence="7">
    <location>
        <begin position="255"/>
        <end position="285"/>
    </location>
</feature>
<evidence type="ECO:0000256" key="2">
    <source>
        <dbReference type="ARBA" id="ARBA00022475"/>
    </source>
</evidence>
<sequence length="490" mass="52499">MPDYYALVPVLLPVAGGLLVYLARGCSEKFQRSLIVCFMALLFAMNLAYLIALQGRMISPAAVGAIVLDAPGAFISCLVAFLGLLVLVYSLIYRENNRFDATFFILYFVLAGTMCGMACTYNVLVMLVFLEAATVASAVLILFGRTKRAIRATYVYLAISIVEVILVIYGSFILYGSTGTLDLRLMDISRLSDGDTFLLALLFLFGFGTKAGVLPLGIIWLPSAHSDAPAPISATMSGILIKASVIAMVKAMYPFFLISGASTLVLVVAGLGVLNMFVGVIMALLSADLKRLLAYHSISQMGYIVMGFGLAVPLGIYGGLFHIMNHMLFKGCLFLIAGALILRVNTRQIHKMGGLLTKMPVTAICFLVASLAMSGLPFLNGFLSKEAIYEGSIQAGFPVLFTIAGQGFTFFSICGWATSILTFICLIHAFIVIFLGKPKGELGGVQDPPVCMMLPIVVMALLCVIIGLFPGLVSGTLQYIAQIVFLMKGG</sequence>
<dbReference type="InterPro" id="IPR001750">
    <property type="entry name" value="ND/Mrp_TM"/>
</dbReference>
<keyword evidence="10" id="KW-1185">Reference proteome</keyword>
<feature type="transmembrane region" description="Helical" evidence="7">
    <location>
        <begin position="292"/>
        <end position="317"/>
    </location>
</feature>
<evidence type="ECO:0000256" key="1">
    <source>
        <dbReference type="ARBA" id="ARBA00004651"/>
    </source>
</evidence>
<evidence type="ECO:0000256" key="7">
    <source>
        <dbReference type="SAM" id="Phobius"/>
    </source>
</evidence>
<evidence type="ECO:0000259" key="8">
    <source>
        <dbReference type="Pfam" id="PF00361"/>
    </source>
</evidence>
<feature type="transmembrane region" description="Helical" evidence="7">
    <location>
        <begin position="6"/>
        <end position="22"/>
    </location>
</feature>
<proteinExistence type="predicted"/>
<gene>
    <name evidence="9" type="ORF">R6Y95_08330</name>
</gene>
<feature type="domain" description="NADH:quinone oxidoreductase/Mrp antiporter transmembrane" evidence="8">
    <location>
        <begin position="121"/>
        <end position="403"/>
    </location>
</feature>
<feature type="transmembrane region" description="Helical" evidence="7">
    <location>
        <begin position="34"/>
        <end position="52"/>
    </location>
</feature>
<keyword evidence="4 7" id="KW-1133">Transmembrane helix</keyword>
<dbReference type="GO" id="GO:0016491">
    <property type="term" value="F:oxidoreductase activity"/>
    <property type="evidence" value="ECO:0007669"/>
    <property type="project" value="UniProtKB-KW"/>
</dbReference>
<evidence type="ECO:0000256" key="5">
    <source>
        <dbReference type="ARBA" id="ARBA00023002"/>
    </source>
</evidence>
<dbReference type="AlphaFoldDB" id="A0ABD8AA54"/>
<feature type="transmembrane region" description="Helical" evidence="7">
    <location>
        <begin position="420"/>
        <end position="436"/>
    </location>
</feature>
<dbReference type="InterPro" id="IPR052175">
    <property type="entry name" value="ComplexI-like_HydComp"/>
</dbReference>
<feature type="transmembrane region" description="Helical" evidence="7">
    <location>
        <begin position="323"/>
        <end position="342"/>
    </location>
</feature>
<keyword evidence="6 7" id="KW-0472">Membrane</keyword>
<evidence type="ECO:0000256" key="4">
    <source>
        <dbReference type="ARBA" id="ARBA00022989"/>
    </source>
</evidence>
<evidence type="ECO:0000313" key="9">
    <source>
        <dbReference type="EMBL" id="WOX55466.1"/>
    </source>
</evidence>
<dbReference type="EMBL" id="CP137641">
    <property type="protein sequence ID" value="WOX55466.1"/>
    <property type="molecule type" value="Genomic_DNA"/>
</dbReference>
<dbReference type="GO" id="GO:0005886">
    <property type="term" value="C:plasma membrane"/>
    <property type="evidence" value="ECO:0007669"/>
    <property type="project" value="UniProtKB-SubCell"/>
</dbReference>
<dbReference type="PANTHER" id="PTHR42682">
    <property type="entry name" value="HYDROGENASE-4 COMPONENT F"/>
    <property type="match status" value="1"/>
</dbReference>
<comment type="subcellular location">
    <subcellularLocation>
        <location evidence="1">Cell membrane</location>
        <topology evidence="1">Multi-pass membrane protein</topology>
    </subcellularLocation>
</comment>
<dbReference type="Pfam" id="PF00361">
    <property type="entry name" value="Proton_antipo_M"/>
    <property type="match status" value="1"/>
</dbReference>
<dbReference type="Proteomes" id="UP001626603">
    <property type="component" value="Chromosome"/>
</dbReference>
<evidence type="ECO:0000313" key="10">
    <source>
        <dbReference type="Proteomes" id="UP001626603"/>
    </source>
</evidence>
<evidence type="ECO:0000256" key="6">
    <source>
        <dbReference type="ARBA" id="ARBA00023136"/>
    </source>
</evidence>
<dbReference type="PRINTS" id="PR01434">
    <property type="entry name" value="NADHDHGNASE5"/>
</dbReference>
<keyword evidence="3 7" id="KW-0812">Transmembrane</keyword>
<protein>
    <submittedName>
        <fullName evidence="9">Proton-conducting transporter membrane subunit</fullName>
    </submittedName>
</protein>
<feature type="transmembrane region" description="Helical" evidence="7">
    <location>
        <begin position="99"/>
        <end position="117"/>
    </location>
</feature>
<feature type="transmembrane region" description="Helical" evidence="7">
    <location>
        <begin position="197"/>
        <end position="221"/>
    </location>
</feature>
<evidence type="ECO:0000256" key="3">
    <source>
        <dbReference type="ARBA" id="ARBA00022692"/>
    </source>
</evidence>
<keyword evidence="2" id="KW-1003">Cell membrane</keyword>
<feature type="transmembrane region" description="Helical" evidence="7">
    <location>
        <begin position="72"/>
        <end position="92"/>
    </location>
</feature>
<dbReference type="PANTHER" id="PTHR42682:SF4">
    <property type="entry name" value="NADH-UBIQUINONE_PLASTOQUINONE"/>
    <property type="match status" value="1"/>
</dbReference>
<feature type="transmembrane region" description="Helical" evidence="7">
    <location>
        <begin position="363"/>
        <end position="383"/>
    </location>
</feature>
<reference evidence="9 10" key="1">
    <citation type="submission" date="2023-10" db="EMBL/GenBank/DDBJ databases">
        <title>The complete genome sequence of Methanoculleus palmolei DSM 4273.</title>
        <authorList>
            <person name="Lai S.-J."/>
            <person name="You Y.-T."/>
            <person name="Chen S.-C."/>
        </authorList>
    </citation>
    <scope>NUCLEOTIDE SEQUENCE [LARGE SCALE GENOMIC DNA]</scope>
    <source>
        <strain evidence="9 10">DSM 4273</strain>
    </source>
</reference>
<feature type="transmembrane region" description="Helical" evidence="7">
    <location>
        <begin position="155"/>
        <end position="177"/>
    </location>
</feature>